<evidence type="ECO:0000313" key="2">
    <source>
        <dbReference type="Proteomes" id="UP001262582"/>
    </source>
</evidence>
<dbReference type="SUPFAM" id="SSF55298">
    <property type="entry name" value="YjgF-like"/>
    <property type="match status" value="1"/>
</dbReference>
<organism evidence="1 2">
    <name type="scientific">Autumnicola musiva</name>
    <dbReference type="NCBI Taxonomy" id="3075589"/>
    <lineage>
        <taxon>Bacteria</taxon>
        <taxon>Pseudomonadati</taxon>
        <taxon>Bacteroidota</taxon>
        <taxon>Flavobacteriia</taxon>
        <taxon>Flavobacteriales</taxon>
        <taxon>Flavobacteriaceae</taxon>
        <taxon>Autumnicola</taxon>
    </lineage>
</organism>
<dbReference type="PANTHER" id="PTHR11803:SF39">
    <property type="entry name" value="2-IMINOBUTANOATE_2-IMINOPROPANOATE DEAMINASE"/>
    <property type="match status" value="1"/>
</dbReference>
<gene>
    <name evidence="1" type="ORF">RM539_19260</name>
</gene>
<dbReference type="RefSeq" id="WP_311505054.1">
    <property type="nucleotide sequence ID" value="NZ_JAVRHK010000033.1"/>
</dbReference>
<dbReference type="PANTHER" id="PTHR11803">
    <property type="entry name" value="2-IMINOBUTANOATE/2-IMINOPROPANOATE DEAMINASE RIDA"/>
    <property type="match status" value="1"/>
</dbReference>
<keyword evidence="1" id="KW-0378">Hydrolase</keyword>
<dbReference type="Gene3D" id="3.30.1330.40">
    <property type="entry name" value="RutC-like"/>
    <property type="match status" value="1"/>
</dbReference>
<proteinExistence type="predicted"/>
<dbReference type="CDD" id="cd00448">
    <property type="entry name" value="YjgF_YER057c_UK114_family"/>
    <property type="match status" value="1"/>
</dbReference>
<dbReference type="Pfam" id="PF01042">
    <property type="entry name" value="Ribonuc_L-PSP"/>
    <property type="match status" value="1"/>
</dbReference>
<reference evidence="1 2" key="1">
    <citation type="submission" date="2023-09" db="EMBL/GenBank/DDBJ databases">
        <authorList>
            <person name="Rey-Velasco X."/>
        </authorList>
    </citation>
    <scope>NUCLEOTIDE SEQUENCE [LARGE SCALE GENOMIC DNA]</scope>
    <source>
        <strain evidence="1 2">F117</strain>
    </source>
</reference>
<dbReference type="InterPro" id="IPR006175">
    <property type="entry name" value="YjgF/YER057c/UK114"/>
</dbReference>
<sequence>MKNKAPLSPSLRIENTVYISGQVGINPQTSKLSNDSFENEVKQMMKNLKIQLKNNDGGFNNLVSVIAYLKSMKDYEAFNTIYSTYFKDKFPTRTCIAVLDLPLGASVEISGIAYIPQHK</sequence>
<dbReference type="GO" id="GO:0016787">
    <property type="term" value="F:hydrolase activity"/>
    <property type="evidence" value="ECO:0007669"/>
    <property type="project" value="UniProtKB-KW"/>
</dbReference>
<dbReference type="EMBL" id="JAVRHK010000033">
    <property type="protein sequence ID" value="MDT0678721.1"/>
    <property type="molecule type" value="Genomic_DNA"/>
</dbReference>
<accession>A0ABU3DB08</accession>
<keyword evidence="2" id="KW-1185">Reference proteome</keyword>
<name>A0ABU3DB08_9FLAO</name>
<comment type="caution">
    <text evidence="1">The sequence shown here is derived from an EMBL/GenBank/DDBJ whole genome shotgun (WGS) entry which is preliminary data.</text>
</comment>
<dbReference type="Proteomes" id="UP001262582">
    <property type="component" value="Unassembled WGS sequence"/>
</dbReference>
<dbReference type="EC" id="3.5.-.-" evidence="1"/>
<dbReference type="InterPro" id="IPR035959">
    <property type="entry name" value="RutC-like_sf"/>
</dbReference>
<evidence type="ECO:0000313" key="1">
    <source>
        <dbReference type="EMBL" id="MDT0678721.1"/>
    </source>
</evidence>
<protein>
    <submittedName>
        <fullName evidence="1">RidA family protein</fullName>
        <ecNumber evidence="1">3.5.-.-</ecNumber>
    </submittedName>
</protein>